<accession>I0K6C3</accession>
<keyword evidence="2" id="KW-1185">Reference proteome</keyword>
<dbReference type="eggNOG" id="ENOG5033IV1">
    <property type="taxonomic scope" value="Bacteria"/>
</dbReference>
<dbReference type="EMBL" id="HE796683">
    <property type="protein sequence ID" value="CCG99676.1"/>
    <property type="molecule type" value="Genomic_DNA"/>
</dbReference>
<name>I0K6C3_9BACT</name>
<proteinExistence type="predicted"/>
<organism evidence="1 2">
    <name type="scientific">Fibrella aestuarina BUZ 2</name>
    <dbReference type="NCBI Taxonomy" id="1166018"/>
    <lineage>
        <taxon>Bacteria</taxon>
        <taxon>Pseudomonadati</taxon>
        <taxon>Bacteroidota</taxon>
        <taxon>Cytophagia</taxon>
        <taxon>Cytophagales</taxon>
        <taxon>Spirosomataceae</taxon>
        <taxon>Fibrella</taxon>
    </lineage>
</organism>
<evidence type="ECO:0000313" key="1">
    <source>
        <dbReference type="EMBL" id="CCG99676.1"/>
    </source>
</evidence>
<protein>
    <submittedName>
        <fullName evidence="1">Uncharacterized protein</fullName>
    </submittedName>
</protein>
<gene>
    <name evidence="1" type="ORF">FAES_1666</name>
</gene>
<dbReference type="KEGG" id="fae:FAES_1666"/>
<dbReference type="HOGENOM" id="CLU_2022104_0_0_10"/>
<evidence type="ECO:0000313" key="2">
    <source>
        <dbReference type="Proteomes" id="UP000011058"/>
    </source>
</evidence>
<sequence length="110" mass="12811">MTETGAKEILLQHTKENLKKLLTEIVNQTLSYSHQDFTNWCSKFYFDVHISDKDIEELNIDQATINVLGDIDAQWDLYLIGTFPYDELQSLDLSTVKLPSGWFVNWLNQL</sequence>
<dbReference type="Proteomes" id="UP000011058">
    <property type="component" value="Chromosome"/>
</dbReference>
<reference evidence="1 2" key="1">
    <citation type="journal article" date="2012" name="J. Bacteriol.">
        <title>Genome Sequence of Fibrella aestuarina BUZ 2T, a Filamentous Marine Bacterium.</title>
        <authorList>
            <person name="Filippini M."/>
            <person name="Qi W."/>
            <person name="Blom J."/>
            <person name="Goesmann A."/>
            <person name="Smits T.H."/>
            <person name="Bagheri H.C."/>
        </authorList>
    </citation>
    <scope>NUCLEOTIDE SEQUENCE [LARGE SCALE GENOMIC DNA]</scope>
    <source>
        <strain evidence="2">BUZ 2T</strain>
    </source>
</reference>
<dbReference type="AlphaFoldDB" id="I0K6C3"/>